<organism evidence="2 3">
    <name type="scientific">Desmophyllum pertusum</name>
    <dbReference type="NCBI Taxonomy" id="174260"/>
    <lineage>
        <taxon>Eukaryota</taxon>
        <taxon>Metazoa</taxon>
        <taxon>Cnidaria</taxon>
        <taxon>Anthozoa</taxon>
        <taxon>Hexacorallia</taxon>
        <taxon>Scleractinia</taxon>
        <taxon>Caryophylliina</taxon>
        <taxon>Caryophylliidae</taxon>
        <taxon>Desmophyllum</taxon>
    </lineage>
</organism>
<feature type="compositionally biased region" description="Acidic residues" evidence="1">
    <location>
        <begin position="298"/>
        <end position="313"/>
    </location>
</feature>
<keyword evidence="3" id="KW-1185">Reference proteome</keyword>
<dbReference type="PANTHER" id="PTHR31751">
    <property type="entry name" value="SI:CH211-108C17.2-RELATED-RELATED"/>
    <property type="match status" value="1"/>
</dbReference>
<sequence length="550" mass="61318">MSLACSCDKGCLMRGARASRVLIWQLRQSFKEKTYNEQNYILARLMEVRVCPSGLRRITYKIPSLGTVCRGAFEKCYAISDAKIEVLLKKMDAEGPLEGVSLQQDMRGRHQNHSMRLLPEAQEATQEGIGNIWIEIESDASTQATQEEDIGIMQMGVESEASTHATQEEDIGIMQMGVESEASTQAEDIGNIQIEVESRGTCSTQITSLFLPGLAQEQSSQTLVDESCDMLTRETEVLTGQLKSTREALENVKEETSSLKEKGAPTSDQEDGDEEDDEEDNETIEEEPDFSSASNDDPFSESAEDTDTEDEETETKGESIPLSSNHNIRTEPKYIVFLSKLLLLFQFCHFCHMGSKPKVTATQIGTEVVIKTVCTNPGCGKEFTWHSQPLVPGTKAPAGNFLICMAVLFAGGSFSKVAQIFQHMGLACLSLNTFFKYQRECTADYVEELFQFYMGLSKQQLEDAIKELKDMTPEPMNTMLDKQPREEAIRKRAERLSMVTKDVPPTAPVPVQAEIERRGQTTRARPVCSACKNPMKGHKSITDCPKNRKE</sequence>
<dbReference type="AlphaFoldDB" id="A0A9X0A0K7"/>
<feature type="compositionally biased region" description="Basic and acidic residues" evidence="1">
    <location>
        <begin position="244"/>
        <end position="263"/>
    </location>
</feature>
<dbReference type="OrthoDB" id="6762486at2759"/>
<evidence type="ECO:0000313" key="3">
    <source>
        <dbReference type="Proteomes" id="UP001163046"/>
    </source>
</evidence>
<name>A0A9X0A0K7_9CNID</name>
<proteinExistence type="predicted"/>
<feature type="region of interest" description="Disordered" evidence="1">
    <location>
        <begin position="502"/>
        <end position="550"/>
    </location>
</feature>
<evidence type="ECO:0000313" key="2">
    <source>
        <dbReference type="EMBL" id="KAJ7391267.1"/>
    </source>
</evidence>
<feature type="region of interest" description="Disordered" evidence="1">
    <location>
        <begin position="239"/>
        <end position="324"/>
    </location>
</feature>
<accession>A0A9X0A0K7</accession>
<dbReference type="Proteomes" id="UP001163046">
    <property type="component" value="Unassembled WGS sequence"/>
</dbReference>
<comment type="caution">
    <text evidence="2">The sequence shown here is derived from an EMBL/GenBank/DDBJ whole genome shotgun (WGS) entry which is preliminary data.</text>
</comment>
<evidence type="ECO:0000256" key="1">
    <source>
        <dbReference type="SAM" id="MobiDB-lite"/>
    </source>
</evidence>
<dbReference type="PANTHER" id="PTHR31751:SF42">
    <property type="entry name" value="PROTEIN CBG10204"/>
    <property type="match status" value="1"/>
</dbReference>
<feature type="compositionally biased region" description="Acidic residues" evidence="1">
    <location>
        <begin position="268"/>
        <end position="289"/>
    </location>
</feature>
<reference evidence="2" key="1">
    <citation type="submission" date="2023-01" db="EMBL/GenBank/DDBJ databases">
        <title>Genome assembly of the deep-sea coral Lophelia pertusa.</title>
        <authorList>
            <person name="Herrera S."/>
            <person name="Cordes E."/>
        </authorList>
    </citation>
    <scope>NUCLEOTIDE SEQUENCE</scope>
    <source>
        <strain evidence="2">USNM1676648</strain>
        <tissue evidence="2">Polyp</tissue>
    </source>
</reference>
<dbReference type="EMBL" id="MU825407">
    <property type="protein sequence ID" value="KAJ7391267.1"/>
    <property type="molecule type" value="Genomic_DNA"/>
</dbReference>
<gene>
    <name evidence="2" type="ORF">OS493_019399</name>
</gene>
<protein>
    <submittedName>
        <fullName evidence="2">Uncharacterized protein</fullName>
    </submittedName>
</protein>